<feature type="compositionally biased region" description="Basic and acidic residues" evidence="1">
    <location>
        <begin position="70"/>
        <end position="88"/>
    </location>
</feature>
<feature type="region of interest" description="Disordered" evidence="1">
    <location>
        <begin position="70"/>
        <end position="93"/>
    </location>
</feature>
<dbReference type="Proteomes" id="UP001151760">
    <property type="component" value="Unassembled WGS sequence"/>
</dbReference>
<name>A0ABQ5G349_9ASTR</name>
<evidence type="ECO:0008006" key="4">
    <source>
        <dbReference type="Google" id="ProtNLM"/>
    </source>
</evidence>
<proteinExistence type="predicted"/>
<evidence type="ECO:0000313" key="2">
    <source>
        <dbReference type="EMBL" id="GJT69518.1"/>
    </source>
</evidence>
<reference evidence="2" key="1">
    <citation type="journal article" date="2022" name="Int. J. Mol. Sci.">
        <title>Draft Genome of Tanacetum Coccineum: Genomic Comparison of Closely Related Tanacetum-Family Plants.</title>
        <authorList>
            <person name="Yamashiro T."/>
            <person name="Shiraishi A."/>
            <person name="Nakayama K."/>
            <person name="Satake H."/>
        </authorList>
    </citation>
    <scope>NUCLEOTIDE SEQUENCE</scope>
</reference>
<organism evidence="2 3">
    <name type="scientific">Tanacetum coccineum</name>
    <dbReference type="NCBI Taxonomy" id="301880"/>
    <lineage>
        <taxon>Eukaryota</taxon>
        <taxon>Viridiplantae</taxon>
        <taxon>Streptophyta</taxon>
        <taxon>Embryophyta</taxon>
        <taxon>Tracheophyta</taxon>
        <taxon>Spermatophyta</taxon>
        <taxon>Magnoliopsida</taxon>
        <taxon>eudicotyledons</taxon>
        <taxon>Gunneridae</taxon>
        <taxon>Pentapetalae</taxon>
        <taxon>asterids</taxon>
        <taxon>campanulids</taxon>
        <taxon>Asterales</taxon>
        <taxon>Asteraceae</taxon>
        <taxon>Asteroideae</taxon>
        <taxon>Anthemideae</taxon>
        <taxon>Anthemidinae</taxon>
        <taxon>Tanacetum</taxon>
    </lineage>
</organism>
<keyword evidence="3" id="KW-1185">Reference proteome</keyword>
<evidence type="ECO:0000256" key="1">
    <source>
        <dbReference type="SAM" id="MobiDB-lite"/>
    </source>
</evidence>
<dbReference type="EMBL" id="BQNB010017995">
    <property type="protein sequence ID" value="GJT69518.1"/>
    <property type="molecule type" value="Genomic_DNA"/>
</dbReference>
<sequence length="440" mass="49590">MVSHHLLRRLMRLTRMVSHHLLRLRLRTVLVYKMFGIKGFYNFVLLVQLSTAMRRLSTVKLLRSVKKRSTQEENSVKAGHDNQHDVNVRETPSNFTTNLNKGTSYANLFTGESTKKALIFALYLHRGETELMCLFQWSLLELLVNGLLIRRMVSFRESGWLIPFSIDSLDSVIENGLWFIRNNLLILKKWNLDDGLSVIATKLGTPLMLESYTSDMCIQSHGRSSYARAFIEVRADVELKDIIVVAMPKLVGDIRRLGYGPNPVDDCPRIIDSNVVKNMKNPSQTTRGVLVGPKKKDAKPTIEISNSNLFDVLNLVENNVDSGTNGGTSNMAIKKANSSGSSLIIDEKIILVDDEGKPLTNVDYSGDHDSEVEVASVDNNMANFLASKKVGYGTNSLLEQWKESYVNSDYNFDPYDDGMYEGQNILDKIQDICDNLDIKV</sequence>
<accession>A0ABQ5G349</accession>
<evidence type="ECO:0000313" key="3">
    <source>
        <dbReference type="Proteomes" id="UP001151760"/>
    </source>
</evidence>
<comment type="caution">
    <text evidence="2">The sequence shown here is derived from an EMBL/GenBank/DDBJ whole genome shotgun (WGS) entry which is preliminary data.</text>
</comment>
<gene>
    <name evidence="2" type="ORF">Tco_1028804</name>
</gene>
<protein>
    <recommendedName>
        <fullName evidence="4">DUF4283 domain-containing protein</fullName>
    </recommendedName>
</protein>
<reference evidence="2" key="2">
    <citation type="submission" date="2022-01" db="EMBL/GenBank/DDBJ databases">
        <authorList>
            <person name="Yamashiro T."/>
            <person name="Shiraishi A."/>
            <person name="Satake H."/>
            <person name="Nakayama K."/>
        </authorList>
    </citation>
    <scope>NUCLEOTIDE SEQUENCE</scope>
</reference>